<proteinExistence type="predicted"/>
<dbReference type="Pfam" id="PF20147">
    <property type="entry name" value="Crinkler"/>
    <property type="match status" value="1"/>
</dbReference>
<name>A0A6G0XK45_9STRA</name>
<reference evidence="5 6" key="1">
    <citation type="submission" date="2019-07" db="EMBL/GenBank/DDBJ databases">
        <title>Genomics analysis of Aphanomyces spp. identifies a new class of oomycete effector associated with host adaptation.</title>
        <authorList>
            <person name="Gaulin E."/>
        </authorList>
    </citation>
    <scope>NUCLEOTIDE SEQUENCE [LARGE SCALE GENOMIC DNA]</scope>
    <source>
        <strain evidence="5 6">ATCC 201684</strain>
    </source>
</reference>
<organism evidence="5 6">
    <name type="scientific">Aphanomyces euteiches</name>
    <dbReference type="NCBI Taxonomy" id="100861"/>
    <lineage>
        <taxon>Eukaryota</taxon>
        <taxon>Sar</taxon>
        <taxon>Stramenopiles</taxon>
        <taxon>Oomycota</taxon>
        <taxon>Saprolegniomycetes</taxon>
        <taxon>Saprolegniales</taxon>
        <taxon>Verrucalvaceae</taxon>
        <taxon>Aphanomyces</taxon>
    </lineage>
</organism>
<dbReference type="GO" id="GO:0043657">
    <property type="term" value="C:host cell"/>
    <property type="evidence" value="ECO:0007669"/>
    <property type="project" value="UniProtKB-SubCell"/>
</dbReference>
<evidence type="ECO:0000256" key="2">
    <source>
        <dbReference type="ARBA" id="ARBA00004613"/>
    </source>
</evidence>
<sequence length="370" mass="41326">MLTLFCVVVGEGRPFPVEIDADKSVGILKKKIKEEKQNTIQCDPDALQLYLALKGGLQLKDGAWLSDEDPAVEGLSKPAEGNTVLPKYVNEERKMRETKKLSNYFSGGEDYPAYCDEKIHVVVIVPEVPLLKVTALEPSVPVHPSVDRKRRFDELNQILSQAEIDASNDTNKKPKKSSNFSSIKWELVAPLFCSVMSAYEQEEKAIPRGILQELQDYSARAFTCFELSSCSEATLNIFIAPVLVQVCALFNGDIKIFAEETLKGKYLKANGRFEFVLKRGLKSIFIVEAKKEDFDQGAAQELVGAEVAAELGSLNVVYGIVTNFKEWVFYKSSNTKIEKDASLMYHPHKPYSMETMLAKATAKIYAILSE</sequence>
<keyword evidence="3" id="KW-0964">Secreted</keyword>
<dbReference type="Proteomes" id="UP000481153">
    <property type="component" value="Unassembled WGS sequence"/>
</dbReference>
<dbReference type="InterPro" id="IPR045379">
    <property type="entry name" value="Crinkler_N"/>
</dbReference>
<dbReference type="VEuPathDB" id="FungiDB:AeMF1_007312"/>
<accession>A0A6G0XK45</accession>
<evidence type="ECO:0000256" key="1">
    <source>
        <dbReference type="ARBA" id="ARBA00004340"/>
    </source>
</evidence>
<dbReference type="AlphaFoldDB" id="A0A6G0XK45"/>
<gene>
    <name evidence="5" type="ORF">Ae201684_003974</name>
</gene>
<evidence type="ECO:0000256" key="3">
    <source>
        <dbReference type="ARBA" id="ARBA00022525"/>
    </source>
</evidence>
<evidence type="ECO:0000313" key="6">
    <source>
        <dbReference type="Proteomes" id="UP000481153"/>
    </source>
</evidence>
<comment type="caution">
    <text evidence="5">The sequence shown here is derived from an EMBL/GenBank/DDBJ whole genome shotgun (WGS) entry which is preliminary data.</text>
</comment>
<dbReference type="GO" id="GO:0005576">
    <property type="term" value="C:extracellular region"/>
    <property type="evidence" value="ECO:0007669"/>
    <property type="project" value="UniProtKB-SubCell"/>
</dbReference>
<comment type="subcellular location">
    <subcellularLocation>
        <location evidence="1">Host cell</location>
    </subcellularLocation>
    <subcellularLocation>
        <location evidence="2">Secreted</location>
    </subcellularLocation>
</comment>
<feature type="domain" description="Crinkler effector protein N-terminal" evidence="4">
    <location>
        <begin position="2"/>
        <end position="123"/>
    </location>
</feature>
<evidence type="ECO:0000313" key="5">
    <source>
        <dbReference type="EMBL" id="KAF0740597.1"/>
    </source>
</evidence>
<protein>
    <recommendedName>
        <fullName evidence="4">Crinkler effector protein N-terminal domain-containing protein</fullName>
    </recommendedName>
</protein>
<dbReference type="EMBL" id="VJMJ01000048">
    <property type="protein sequence ID" value="KAF0740597.1"/>
    <property type="molecule type" value="Genomic_DNA"/>
</dbReference>
<keyword evidence="6" id="KW-1185">Reference proteome</keyword>
<evidence type="ECO:0000259" key="4">
    <source>
        <dbReference type="Pfam" id="PF20147"/>
    </source>
</evidence>